<dbReference type="Pfam" id="PF00890">
    <property type="entry name" value="FAD_binding_2"/>
    <property type="match status" value="1"/>
</dbReference>
<proteinExistence type="predicted"/>
<dbReference type="EMBL" id="AP025564">
    <property type="protein sequence ID" value="BDE97215.1"/>
    <property type="molecule type" value="Genomic_DNA"/>
</dbReference>
<keyword evidence="2" id="KW-0285">Flavoprotein</keyword>
<protein>
    <submittedName>
        <fullName evidence="7">FAD-binding dehydrogenase</fullName>
    </submittedName>
</protein>
<evidence type="ECO:0000256" key="5">
    <source>
        <dbReference type="SAM" id="MobiDB-lite"/>
    </source>
</evidence>
<evidence type="ECO:0000256" key="1">
    <source>
        <dbReference type="ARBA" id="ARBA00001974"/>
    </source>
</evidence>
<dbReference type="PANTHER" id="PTHR43400:SF7">
    <property type="entry name" value="FAD-DEPENDENT OXIDOREDUCTASE 2 FAD BINDING DOMAIN-CONTAINING PROTEIN"/>
    <property type="match status" value="1"/>
</dbReference>
<keyword evidence="4" id="KW-0560">Oxidoreductase</keyword>
<dbReference type="Gene3D" id="3.90.700.10">
    <property type="entry name" value="Succinate dehydrogenase/fumarate reductase flavoprotein, catalytic domain"/>
    <property type="match status" value="1"/>
</dbReference>
<feature type="domain" description="FAD-dependent oxidoreductase 2 FAD-binding" evidence="6">
    <location>
        <begin position="81"/>
        <end position="570"/>
    </location>
</feature>
<reference evidence="7 8" key="1">
    <citation type="submission" date="2022-01" db="EMBL/GenBank/DDBJ databases">
        <title>Novel bile acid biosynthetic pathways are enriched in the microbiome of centenarians.</title>
        <authorList>
            <person name="Sato Y."/>
            <person name="Atarashi K."/>
            <person name="Plichta R.D."/>
            <person name="Arai Y."/>
            <person name="Sasajima S."/>
            <person name="Kearney M.S."/>
            <person name="Suda W."/>
            <person name="Takeshita K."/>
            <person name="Sasaki T."/>
            <person name="Okamoto S."/>
            <person name="Skelly N.A."/>
            <person name="Okamura Y."/>
            <person name="Vlamakis H."/>
            <person name="Li Y."/>
            <person name="Tanoue T."/>
            <person name="Takei H."/>
            <person name="Nittono H."/>
            <person name="Narushima S."/>
            <person name="Irie J."/>
            <person name="Itoh H."/>
            <person name="Moriya K."/>
            <person name="Sugiura Y."/>
            <person name="Suematsu M."/>
            <person name="Moritoki N."/>
            <person name="Shibata S."/>
            <person name="Littman R.D."/>
            <person name="Fischbach A.M."/>
            <person name="Uwamino Y."/>
            <person name="Inoue T."/>
            <person name="Honda A."/>
            <person name="Hattori M."/>
            <person name="Murai T."/>
            <person name="Xavier J.R."/>
            <person name="Hirose N."/>
            <person name="Honda K."/>
        </authorList>
    </citation>
    <scope>NUCLEOTIDE SEQUENCE [LARGE SCALE GENOMIC DNA]</scope>
    <source>
        <strain evidence="7 8">CE91-St30</strain>
    </source>
</reference>
<evidence type="ECO:0000256" key="4">
    <source>
        <dbReference type="ARBA" id="ARBA00023002"/>
    </source>
</evidence>
<comment type="cofactor">
    <cofactor evidence="1">
        <name>FAD</name>
        <dbReference type="ChEBI" id="CHEBI:57692"/>
    </cofactor>
</comment>
<dbReference type="InterPro" id="IPR036188">
    <property type="entry name" value="FAD/NAD-bd_sf"/>
</dbReference>
<dbReference type="RefSeq" id="WP_244386393.1">
    <property type="nucleotide sequence ID" value="NZ_AP025564.1"/>
</dbReference>
<dbReference type="Gene3D" id="3.50.50.60">
    <property type="entry name" value="FAD/NAD(P)-binding domain"/>
    <property type="match status" value="1"/>
</dbReference>
<dbReference type="InterPro" id="IPR006311">
    <property type="entry name" value="TAT_signal"/>
</dbReference>
<feature type="region of interest" description="Disordered" evidence="5">
    <location>
        <begin position="36"/>
        <end position="62"/>
    </location>
</feature>
<gene>
    <name evidence="7" type="ORF">CE91St30_25480</name>
</gene>
<accession>A0ABM7WLF2</accession>
<dbReference type="InterPro" id="IPR050315">
    <property type="entry name" value="FAD-oxidoreductase_2"/>
</dbReference>
<dbReference type="SUPFAM" id="SSF56425">
    <property type="entry name" value="Succinate dehydrogenase/fumarate reductase flavoprotein, catalytic domain"/>
    <property type="match status" value="1"/>
</dbReference>
<organism evidence="7 8">
    <name type="scientific">Raoultibacter timonensis</name>
    <dbReference type="NCBI Taxonomy" id="1907662"/>
    <lineage>
        <taxon>Bacteria</taxon>
        <taxon>Bacillati</taxon>
        <taxon>Actinomycetota</taxon>
        <taxon>Coriobacteriia</taxon>
        <taxon>Eggerthellales</taxon>
        <taxon>Eggerthellaceae</taxon>
        <taxon>Raoultibacter</taxon>
    </lineage>
</organism>
<sequence>MSIDASFNRRDFLKMGAFAGAGAAVAGLAGCSAPAKTDSSAGSEPSGAASVPADIKPGDESAIGTAPEVADADVKETVSCDVLIVGAGITGIAAARSAAEAGAKVIVVEKKTGISIHGFQCASVNNSISKELIGEVDVSEILCEYQRRSVGRANMALASLWANYSGEVLDWYIEPIADEPDEMSNVTLAYYPVPAERAEANDMCKTFLGAIDFKEDPDNGTGSLTWIHLGEKSRDIAQNLGAEFRFSSAVIKLTTDESGKVNGGYVKDKSGAISKIEASKGVILCGGGCAQFGCGSEVMHKVYAPQMVKNYRIVTGGEPEWETMFELEPFELGGTTGDAQIMALWVGAAMDLFGDTAMGSCESGIGGTVALCVNQKGERFWNEDMGIWEKHDQVMNQPDRCCYDIIDVNWRDRLPYQAAGHRNLMVTDLPVAIGYTGPEYIEAFHEAFMSSVGKPEGVIPKLDPYAGPVFGANTLEELADLAGLPRDAFIASVERYNELVAQKKDDDFGCDPAKLFPIDTPPFFACRADVAPAMGAYLGLRANGKLQILSKEGDPIEGLWGAGNTVGMKFATSYSTLMSGMNHGNCITHGYLAGLYAAQS</sequence>
<feature type="compositionally biased region" description="Low complexity" evidence="5">
    <location>
        <begin position="36"/>
        <end position="53"/>
    </location>
</feature>
<evidence type="ECO:0000313" key="8">
    <source>
        <dbReference type="Proteomes" id="UP001320544"/>
    </source>
</evidence>
<evidence type="ECO:0000313" key="7">
    <source>
        <dbReference type="EMBL" id="BDE97215.1"/>
    </source>
</evidence>
<dbReference type="InterPro" id="IPR027477">
    <property type="entry name" value="Succ_DH/fumarate_Rdtase_cat_sf"/>
</dbReference>
<evidence type="ECO:0000256" key="2">
    <source>
        <dbReference type="ARBA" id="ARBA00022630"/>
    </source>
</evidence>
<evidence type="ECO:0000259" key="6">
    <source>
        <dbReference type="Pfam" id="PF00890"/>
    </source>
</evidence>
<dbReference type="InterPro" id="IPR003953">
    <property type="entry name" value="FAD-dep_OxRdtase_2_FAD-bd"/>
</dbReference>
<dbReference type="Proteomes" id="UP001320544">
    <property type="component" value="Chromosome"/>
</dbReference>
<keyword evidence="8" id="KW-1185">Reference proteome</keyword>
<dbReference type="PANTHER" id="PTHR43400">
    <property type="entry name" value="FUMARATE REDUCTASE"/>
    <property type="match status" value="1"/>
</dbReference>
<dbReference type="SUPFAM" id="SSF51905">
    <property type="entry name" value="FAD/NAD(P)-binding domain"/>
    <property type="match status" value="1"/>
</dbReference>
<name>A0ABM7WLF2_9ACTN</name>
<evidence type="ECO:0000256" key="3">
    <source>
        <dbReference type="ARBA" id="ARBA00022827"/>
    </source>
</evidence>
<keyword evidence="3" id="KW-0274">FAD</keyword>
<dbReference type="PROSITE" id="PS51318">
    <property type="entry name" value="TAT"/>
    <property type="match status" value="1"/>
</dbReference>